<keyword evidence="2" id="KW-1185">Reference proteome</keyword>
<gene>
    <name evidence="1" type="ORF">HPLM_LOCUS6273</name>
</gene>
<dbReference type="EMBL" id="UZAF01016470">
    <property type="protein sequence ID" value="VDO28481.1"/>
    <property type="molecule type" value="Genomic_DNA"/>
</dbReference>
<dbReference type="Proteomes" id="UP000268014">
    <property type="component" value="Unassembled WGS sequence"/>
</dbReference>
<dbReference type="WBParaSite" id="HPLM_0000628101-mRNA-1">
    <property type="protein sequence ID" value="HPLM_0000628101-mRNA-1"/>
    <property type="gene ID" value="HPLM_0000628101"/>
</dbReference>
<protein>
    <submittedName>
        <fullName evidence="3">Secreted protein</fullName>
    </submittedName>
</protein>
<dbReference type="AlphaFoldDB" id="A0A158QLD9"/>
<name>A0A158QLD9_HAEPC</name>
<proteinExistence type="predicted"/>
<accession>A0A158QLD9</accession>
<reference evidence="1 2" key="2">
    <citation type="submission" date="2018-11" db="EMBL/GenBank/DDBJ databases">
        <authorList>
            <consortium name="Pathogen Informatics"/>
        </authorList>
    </citation>
    <scope>NUCLEOTIDE SEQUENCE [LARGE SCALE GENOMIC DNA]</scope>
    <source>
        <strain evidence="1 2">MHpl1</strain>
    </source>
</reference>
<sequence>FVVPTQAVVFQIRLQLLFGYALVFPEYSGKFQTPAFGHLLVYALTLAREELSSLHLCYFSKEIRRPCRNRRRWPSEFSFLRLRGSKA</sequence>
<reference evidence="3" key="1">
    <citation type="submission" date="2016-04" db="UniProtKB">
        <authorList>
            <consortium name="WormBaseParasite"/>
        </authorList>
    </citation>
    <scope>IDENTIFICATION</scope>
</reference>
<evidence type="ECO:0000313" key="2">
    <source>
        <dbReference type="Proteomes" id="UP000268014"/>
    </source>
</evidence>
<evidence type="ECO:0000313" key="3">
    <source>
        <dbReference type="WBParaSite" id="HPLM_0000628101-mRNA-1"/>
    </source>
</evidence>
<evidence type="ECO:0000313" key="1">
    <source>
        <dbReference type="EMBL" id="VDO28481.1"/>
    </source>
</evidence>
<organism evidence="3">
    <name type="scientific">Haemonchus placei</name>
    <name type="common">Barber's pole worm</name>
    <dbReference type="NCBI Taxonomy" id="6290"/>
    <lineage>
        <taxon>Eukaryota</taxon>
        <taxon>Metazoa</taxon>
        <taxon>Ecdysozoa</taxon>
        <taxon>Nematoda</taxon>
        <taxon>Chromadorea</taxon>
        <taxon>Rhabditida</taxon>
        <taxon>Rhabditina</taxon>
        <taxon>Rhabditomorpha</taxon>
        <taxon>Strongyloidea</taxon>
        <taxon>Trichostrongylidae</taxon>
        <taxon>Haemonchus</taxon>
    </lineage>
</organism>